<evidence type="ECO:0000256" key="4">
    <source>
        <dbReference type="ARBA" id="ARBA00023136"/>
    </source>
</evidence>
<feature type="domain" description="Rhodopsin" evidence="8">
    <location>
        <begin position="26"/>
        <end position="229"/>
    </location>
</feature>
<evidence type="ECO:0000256" key="6">
    <source>
        <dbReference type="SAM" id="MobiDB-lite"/>
    </source>
</evidence>
<feature type="compositionally biased region" description="Basic and acidic residues" evidence="6">
    <location>
        <begin position="318"/>
        <end position="331"/>
    </location>
</feature>
<dbReference type="PANTHER" id="PTHR33048:SF146">
    <property type="entry name" value="INTEGRAL MEMBRANE PROTEIN"/>
    <property type="match status" value="1"/>
</dbReference>
<dbReference type="VEuPathDB" id="FungiDB:ASPVEDRAFT_186659"/>
<feature type="transmembrane region" description="Helical" evidence="7">
    <location>
        <begin position="6"/>
        <end position="30"/>
    </location>
</feature>
<reference evidence="10" key="1">
    <citation type="journal article" date="2017" name="Genome Biol.">
        <title>Comparative genomics reveals high biological diversity and specific adaptations in the industrially and medically important fungal genus Aspergillus.</title>
        <authorList>
            <person name="de Vries R.P."/>
            <person name="Riley R."/>
            <person name="Wiebenga A."/>
            <person name="Aguilar-Osorio G."/>
            <person name="Amillis S."/>
            <person name="Uchima C.A."/>
            <person name="Anderluh G."/>
            <person name="Asadollahi M."/>
            <person name="Askin M."/>
            <person name="Barry K."/>
            <person name="Battaglia E."/>
            <person name="Bayram O."/>
            <person name="Benocci T."/>
            <person name="Braus-Stromeyer S.A."/>
            <person name="Caldana C."/>
            <person name="Canovas D."/>
            <person name="Cerqueira G.C."/>
            <person name="Chen F."/>
            <person name="Chen W."/>
            <person name="Choi C."/>
            <person name="Clum A."/>
            <person name="Dos Santos R.A."/>
            <person name="Damasio A.R."/>
            <person name="Diallinas G."/>
            <person name="Emri T."/>
            <person name="Fekete E."/>
            <person name="Flipphi M."/>
            <person name="Freyberg S."/>
            <person name="Gallo A."/>
            <person name="Gournas C."/>
            <person name="Habgood R."/>
            <person name="Hainaut M."/>
            <person name="Harispe M.L."/>
            <person name="Henrissat B."/>
            <person name="Hilden K.S."/>
            <person name="Hope R."/>
            <person name="Hossain A."/>
            <person name="Karabika E."/>
            <person name="Karaffa L."/>
            <person name="Karanyi Z."/>
            <person name="Krasevec N."/>
            <person name="Kuo A."/>
            <person name="Kusch H."/>
            <person name="LaButti K."/>
            <person name="Lagendijk E.L."/>
            <person name="Lapidus A."/>
            <person name="Levasseur A."/>
            <person name="Lindquist E."/>
            <person name="Lipzen A."/>
            <person name="Logrieco A.F."/>
            <person name="MacCabe A."/>
            <person name="Maekelae M.R."/>
            <person name="Malavazi I."/>
            <person name="Melin P."/>
            <person name="Meyer V."/>
            <person name="Mielnichuk N."/>
            <person name="Miskei M."/>
            <person name="Molnar A.P."/>
            <person name="Mule G."/>
            <person name="Ngan C.Y."/>
            <person name="Orejas M."/>
            <person name="Orosz E."/>
            <person name="Ouedraogo J.P."/>
            <person name="Overkamp K.M."/>
            <person name="Park H.-S."/>
            <person name="Perrone G."/>
            <person name="Piumi F."/>
            <person name="Punt P.J."/>
            <person name="Ram A.F."/>
            <person name="Ramon A."/>
            <person name="Rauscher S."/>
            <person name="Record E."/>
            <person name="Riano-Pachon D.M."/>
            <person name="Robert V."/>
            <person name="Roehrig J."/>
            <person name="Ruller R."/>
            <person name="Salamov A."/>
            <person name="Salih N.S."/>
            <person name="Samson R.A."/>
            <person name="Sandor E."/>
            <person name="Sanguinetti M."/>
            <person name="Schuetze T."/>
            <person name="Sepcic K."/>
            <person name="Shelest E."/>
            <person name="Sherlock G."/>
            <person name="Sophianopoulou V."/>
            <person name="Squina F.M."/>
            <person name="Sun H."/>
            <person name="Susca A."/>
            <person name="Todd R.B."/>
            <person name="Tsang A."/>
            <person name="Unkles S.E."/>
            <person name="van de Wiele N."/>
            <person name="van Rossen-Uffink D."/>
            <person name="Oliveira J.V."/>
            <person name="Vesth T.C."/>
            <person name="Visser J."/>
            <person name="Yu J.-H."/>
            <person name="Zhou M."/>
            <person name="Andersen M.R."/>
            <person name="Archer D.B."/>
            <person name="Baker S.E."/>
            <person name="Benoit I."/>
            <person name="Brakhage A.A."/>
            <person name="Braus G.H."/>
            <person name="Fischer R."/>
            <person name="Frisvad J.C."/>
            <person name="Goldman G.H."/>
            <person name="Houbraken J."/>
            <person name="Oakley B."/>
            <person name="Pocsi I."/>
            <person name="Scazzocchio C."/>
            <person name="Seiboth B."/>
            <person name="vanKuyk P.A."/>
            <person name="Wortman J."/>
            <person name="Dyer P.S."/>
            <person name="Grigoriev I.V."/>
        </authorList>
    </citation>
    <scope>NUCLEOTIDE SEQUENCE [LARGE SCALE GENOMIC DNA]</scope>
    <source>
        <strain evidence="10">CBS 583.65</strain>
    </source>
</reference>
<evidence type="ECO:0000313" key="9">
    <source>
        <dbReference type="EMBL" id="OJI98888.1"/>
    </source>
</evidence>
<feature type="transmembrane region" description="Helical" evidence="7">
    <location>
        <begin position="226"/>
        <end position="249"/>
    </location>
</feature>
<gene>
    <name evidence="9" type="ORF">ASPVEDRAFT_186659</name>
</gene>
<evidence type="ECO:0000256" key="3">
    <source>
        <dbReference type="ARBA" id="ARBA00022989"/>
    </source>
</evidence>
<feature type="compositionally biased region" description="Polar residues" evidence="6">
    <location>
        <begin position="308"/>
        <end position="317"/>
    </location>
</feature>
<feature type="transmembrane region" description="Helical" evidence="7">
    <location>
        <begin position="42"/>
        <end position="68"/>
    </location>
</feature>
<evidence type="ECO:0000259" key="8">
    <source>
        <dbReference type="Pfam" id="PF20684"/>
    </source>
</evidence>
<organism evidence="9 10">
    <name type="scientific">Aspergillus versicolor CBS 583.65</name>
    <dbReference type="NCBI Taxonomy" id="1036611"/>
    <lineage>
        <taxon>Eukaryota</taxon>
        <taxon>Fungi</taxon>
        <taxon>Dikarya</taxon>
        <taxon>Ascomycota</taxon>
        <taxon>Pezizomycotina</taxon>
        <taxon>Eurotiomycetes</taxon>
        <taxon>Eurotiomycetidae</taxon>
        <taxon>Eurotiales</taxon>
        <taxon>Aspergillaceae</taxon>
        <taxon>Aspergillus</taxon>
        <taxon>Aspergillus subgen. Nidulantes</taxon>
    </lineage>
</organism>
<sequence>MVEDQSASIIAASWTLGAVSTIVVGLRLYTRLVLTRLPGWDDFFIGLSLASALVCSSLAQVAVSYGLGKHTSDIASPDDKVNAAKYTVIAPNFSVVSTTTGKISVAIFLIRLMGQSARSWQRWFLYILTLVSIAWNVFAIVAIIGFCRPAKKIWLPGTEGSCFSLELQLIGGTSQAAFNAFADLTLAVFPVVIFYRIQLPTFKKVGIVAILGAGVLYTSFHIHQLIFLQMYVIIICATLPTLPQCYTAIAHKRQTYYNSSTYPSSKPPSKKGPIRLQRMPDASLFETGAPDRDGSQENILRPGPMDITKTTEVQVIQENRESGDASRDARESPAYFPRESPSPFQSSR</sequence>
<protein>
    <recommendedName>
        <fullName evidence="8">Rhodopsin domain-containing protein</fullName>
    </recommendedName>
</protein>
<dbReference type="Proteomes" id="UP000184073">
    <property type="component" value="Unassembled WGS sequence"/>
</dbReference>
<dbReference type="PANTHER" id="PTHR33048">
    <property type="entry name" value="PTH11-LIKE INTEGRAL MEMBRANE PROTEIN (AFU_ORTHOLOGUE AFUA_5G11245)"/>
    <property type="match status" value="1"/>
</dbReference>
<dbReference type="EMBL" id="KV878126">
    <property type="protein sequence ID" value="OJI98888.1"/>
    <property type="molecule type" value="Genomic_DNA"/>
</dbReference>
<evidence type="ECO:0000256" key="1">
    <source>
        <dbReference type="ARBA" id="ARBA00004141"/>
    </source>
</evidence>
<feature type="transmembrane region" description="Helical" evidence="7">
    <location>
        <begin position="176"/>
        <end position="195"/>
    </location>
</feature>
<evidence type="ECO:0000256" key="5">
    <source>
        <dbReference type="ARBA" id="ARBA00038359"/>
    </source>
</evidence>
<feature type="transmembrane region" description="Helical" evidence="7">
    <location>
        <begin position="88"/>
        <end position="111"/>
    </location>
</feature>
<dbReference type="GeneID" id="63724495"/>
<evidence type="ECO:0000256" key="7">
    <source>
        <dbReference type="SAM" id="Phobius"/>
    </source>
</evidence>
<dbReference type="Pfam" id="PF20684">
    <property type="entry name" value="Fung_rhodopsin"/>
    <property type="match status" value="1"/>
</dbReference>
<dbReference type="InterPro" id="IPR049326">
    <property type="entry name" value="Rhodopsin_dom_fungi"/>
</dbReference>
<keyword evidence="4 7" id="KW-0472">Membrane</keyword>
<dbReference type="InterPro" id="IPR052337">
    <property type="entry name" value="SAT4-like"/>
</dbReference>
<feature type="transmembrane region" description="Helical" evidence="7">
    <location>
        <begin position="123"/>
        <end position="146"/>
    </location>
</feature>
<dbReference type="GO" id="GO:0016020">
    <property type="term" value="C:membrane"/>
    <property type="evidence" value="ECO:0007669"/>
    <property type="project" value="UniProtKB-SubCell"/>
</dbReference>
<keyword evidence="2 7" id="KW-0812">Transmembrane</keyword>
<name>A0A1L9PBK3_ASPVE</name>
<dbReference type="AlphaFoldDB" id="A0A1L9PBK3"/>
<comment type="similarity">
    <text evidence="5">Belongs to the SAT4 family.</text>
</comment>
<feature type="transmembrane region" description="Helical" evidence="7">
    <location>
        <begin position="202"/>
        <end position="220"/>
    </location>
</feature>
<evidence type="ECO:0000313" key="10">
    <source>
        <dbReference type="Proteomes" id="UP000184073"/>
    </source>
</evidence>
<keyword evidence="3 7" id="KW-1133">Transmembrane helix</keyword>
<comment type="subcellular location">
    <subcellularLocation>
        <location evidence="1">Membrane</location>
        <topology evidence="1">Multi-pass membrane protein</topology>
    </subcellularLocation>
</comment>
<accession>A0A1L9PBK3</accession>
<proteinExistence type="inferred from homology"/>
<evidence type="ECO:0000256" key="2">
    <source>
        <dbReference type="ARBA" id="ARBA00022692"/>
    </source>
</evidence>
<dbReference type="OrthoDB" id="3923077at2759"/>
<feature type="region of interest" description="Disordered" evidence="6">
    <location>
        <begin position="285"/>
        <end position="348"/>
    </location>
</feature>
<dbReference type="RefSeq" id="XP_040664651.1">
    <property type="nucleotide sequence ID" value="XM_040808984.1"/>
</dbReference>
<keyword evidence="10" id="KW-1185">Reference proteome</keyword>